<keyword evidence="1" id="KW-0472">Membrane</keyword>
<name>A0A0F9LRF8_9ZZZZ</name>
<reference evidence="2" key="1">
    <citation type="journal article" date="2015" name="Nature">
        <title>Complex archaea that bridge the gap between prokaryotes and eukaryotes.</title>
        <authorList>
            <person name="Spang A."/>
            <person name="Saw J.H."/>
            <person name="Jorgensen S.L."/>
            <person name="Zaremba-Niedzwiedzka K."/>
            <person name="Martijn J."/>
            <person name="Lind A.E."/>
            <person name="van Eijk R."/>
            <person name="Schleper C."/>
            <person name="Guy L."/>
            <person name="Ettema T.J."/>
        </authorList>
    </citation>
    <scope>NUCLEOTIDE SEQUENCE</scope>
</reference>
<dbReference type="AlphaFoldDB" id="A0A0F9LRF8"/>
<feature type="transmembrane region" description="Helical" evidence="1">
    <location>
        <begin position="9"/>
        <end position="27"/>
    </location>
</feature>
<comment type="caution">
    <text evidence="2">The sequence shown here is derived from an EMBL/GenBank/DDBJ whole genome shotgun (WGS) entry which is preliminary data.</text>
</comment>
<proteinExistence type="predicted"/>
<keyword evidence="1" id="KW-0812">Transmembrane</keyword>
<organism evidence="2">
    <name type="scientific">marine sediment metagenome</name>
    <dbReference type="NCBI Taxonomy" id="412755"/>
    <lineage>
        <taxon>unclassified sequences</taxon>
        <taxon>metagenomes</taxon>
        <taxon>ecological metagenomes</taxon>
    </lineage>
</organism>
<dbReference type="EMBL" id="LAZR01011830">
    <property type="protein sequence ID" value="KKM58123.1"/>
    <property type="molecule type" value="Genomic_DNA"/>
</dbReference>
<gene>
    <name evidence="2" type="ORF">LCGC14_1549730</name>
</gene>
<feature type="transmembrane region" description="Helical" evidence="1">
    <location>
        <begin position="33"/>
        <end position="54"/>
    </location>
</feature>
<evidence type="ECO:0000313" key="2">
    <source>
        <dbReference type="EMBL" id="KKM58123.1"/>
    </source>
</evidence>
<accession>A0A0F9LRF8</accession>
<evidence type="ECO:0000256" key="1">
    <source>
        <dbReference type="SAM" id="Phobius"/>
    </source>
</evidence>
<keyword evidence="1" id="KW-1133">Transmembrane helix</keyword>
<protein>
    <submittedName>
        <fullName evidence="2">Uncharacterized protein</fullName>
    </submittedName>
</protein>
<sequence>MTVKGKPQLVTMGGFALGSFGVGAYISELLPLFISYVIINIGVILSVFGILLSMGEIGED</sequence>